<evidence type="ECO:0000313" key="3">
    <source>
        <dbReference type="Proteomes" id="UP000245533"/>
    </source>
</evidence>
<gene>
    <name evidence="2" type="ORF">DDZ15_08470</name>
</gene>
<dbReference type="Proteomes" id="UP000245533">
    <property type="component" value="Unassembled WGS sequence"/>
</dbReference>
<accession>A0A316TU50</accession>
<comment type="caution">
    <text evidence="2">The sequence shown here is derived from an EMBL/GenBank/DDBJ whole genome shotgun (WGS) entry which is preliminary data.</text>
</comment>
<proteinExistence type="predicted"/>
<dbReference type="OrthoDB" id="5455132at2"/>
<name>A0A316TU50_9BACT</name>
<evidence type="ECO:0000313" key="2">
    <source>
        <dbReference type="EMBL" id="PWN06545.1"/>
    </source>
</evidence>
<reference evidence="2 3" key="1">
    <citation type="submission" date="2018-05" db="EMBL/GenBank/DDBJ databases">
        <title>Rhodohalobacter halophilus gen. nov., sp. nov., a moderately halophilic member of the family Balneolaceae.</title>
        <authorList>
            <person name="Liu Z.-W."/>
        </authorList>
    </citation>
    <scope>NUCLEOTIDE SEQUENCE [LARGE SCALE GENOMIC DNA]</scope>
    <source>
        <strain evidence="2 3">8A47</strain>
    </source>
</reference>
<dbReference type="EMBL" id="QGGB01000006">
    <property type="protein sequence ID" value="PWN06545.1"/>
    <property type="molecule type" value="Genomic_DNA"/>
</dbReference>
<organism evidence="2 3">
    <name type="scientific">Rhodohalobacter mucosus</name>
    <dbReference type="NCBI Taxonomy" id="2079485"/>
    <lineage>
        <taxon>Bacteria</taxon>
        <taxon>Pseudomonadati</taxon>
        <taxon>Balneolota</taxon>
        <taxon>Balneolia</taxon>
        <taxon>Balneolales</taxon>
        <taxon>Balneolaceae</taxon>
        <taxon>Rhodohalobacter</taxon>
    </lineage>
</organism>
<dbReference type="AlphaFoldDB" id="A0A316TU50"/>
<dbReference type="Pfam" id="PF26390">
    <property type="entry name" value="MamS_MamX"/>
    <property type="match status" value="1"/>
</dbReference>
<evidence type="ECO:0000259" key="1">
    <source>
        <dbReference type="Pfam" id="PF26390"/>
    </source>
</evidence>
<protein>
    <recommendedName>
        <fullName evidence="1">Magnetosome protein MamS/MamX domain-containing protein</fullName>
    </recommendedName>
</protein>
<dbReference type="InterPro" id="IPR058837">
    <property type="entry name" value="MamS_MamX_dom"/>
</dbReference>
<feature type="domain" description="Magnetosome protein MamS/MamX" evidence="1">
    <location>
        <begin position="44"/>
        <end position="127"/>
    </location>
</feature>
<sequence length="146" mass="16523">MKQHTLEWMIGGAALAALSGGLVAAYKYKNHHKQYEREFDPDNTEMISGTIEEVMYSGTENAPDQGIELLVHTGDELVTVLVGPVWYLDRQEKGFKPGDGVTVKGSRITYKHEPVLVAQHILRNGRKLVLRDEMGHPVWNAWRRIN</sequence>
<dbReference type="RefSeq" id="WP_109646660.1">
    <property type="nucleotide sequence ID" value="NZ_QGGB01000006.1"/>
</dbReference>
<keyword evidence="3" id="KW-1185">Reference proteome</keyword>